<dbReference type="RefSeq" id="WP_238747904.1">
    <property type="nucleotide sequence ID" value="NZ_JAKOOW010000026.1"/>
</dbReference>
<evidence type="ECO:0000313" key="2">
    <source>
        <dbReference type="EMBL" id="MCG6504451.1"/>
    </source>
</evidence>
<proteinExistence type="predicted"/>
<evidence type="ECO:0000313" key="3">
    <source>
        <dbReference type="Proteomes" id="UP001298424"/>
    </source>
</evidence>
<evidence type="ECO:0000256" key="1">
    <source>
        <dbReference type="SAM" id="MobiDB-lite"/>
    </source>
</evidence>
<evidence type="ECO:0008006" key="4">
    <source>
        <dbReference type="Google" id="ProtNLM"/>
    </source>
</evidence>
<gene>
    <name evidence="2" type="ORF">MB824_08070</name>
</gene>
<protein>
    <recommendedName>
        <fullName evidence="4">D-lactate dehydratase</fullName>
    </recommendedName>
</protein>
<keyword evidence="3" id="KW-1185">Reference proteome</keyword>
<comment type="caution">
    <text evidence="2">The sequence shown here is derived from an EMBL/GenBank/DDBJ whole genome shotgun (WGS) entry which is preliminary data.</text>
</comment>
<dbReference type="Gene3D" id="3.40.50.880">
    <property type="match status" value="1"/>
</dbReference>
<feature type="compositionally biased region" description="Basic residues" evidence="1">
    <location>
        <begin position="184"/>
        <end position="205"/>
    </location>
</feature>
<dbReference type="InterPro" id="IPR029062">
    <property type="entry name" value="Class_I_gatase-like"/>
</dbReference>
<dbReference type="Proteomes" id="UP001298424">
    <property type="component" value="Unassembled WGS sequence"/>
</dbReference>
<dbReference type="EMBL" id="JAKOOW010000026">
    <property type="protein sequence ID" value="MCG6504451.1"/>
    <property type="molecule type" value="Genomic_DNA"/>
</dbReference>
<name>A0ABS9NNT1_9NEIS</name>
<accession>A0ABS9NNT1</accession>
<organism evidence="2 3">
    <name type="scientific">Kingella pumchi</name>
    <dbReference type="NCBI Taxonomy" id="2779506"/>
    <lineage>
        <taxon>Bacteria</taxon>
        <taxon>Pseudomonadati</taxon>
        <taxon>Pseudomonadota</taxon>
        <taxon>Betaproteobacteria</taxon>
        <taxon>Neisseriales</taxon>
        <taxon>Neisseriaceae</taxon>
        <taxon>Kingella</taxon>
    </lineage>
</organism>
<feature type="region of interest" description="Disordered" evidence="1">
    <location>
        <begin position="181"/>
        <end position="205"/>
    </location>
</feature>
<reference evidence="2 3" key="1">
    <citation type="submission" date="2022-02" db="EMBL/GenBank/DDBJ databases">
        <title>Genome sequence data of Kingella unionensis sp. nov. strain CICC 24913 (CCUG 75125).</title>
        <authorList>
            <person name="Xiao M."/>
        </authorList>
    </citation>
    <scope>NUCLEOTIDE SEQUENCE [LARGE SCALE GENOMIC DNA]</scope>
    <source>
        <strain evidence="2 3">CICC 24913</strain>
    </source>
</reference>
<dbReference type="SUPFAM" id="SSF52317">
    <property type="entry name" value="Class I glutamine amidotransferase-like"/>
    <property type="match status" value="1"/>
</dbReference>
<sequence>MLPAHFQHTIRSFSHDRIIQTTRRRPRRAQRLFPIQLPSLSQYTAPKTNFAGTQFAQPYTGGKFKVLMVATDERYLQMQNGKFFSTGNHPVETLLPMLHIHKAGFAIDVATLSGNHAKFEMWAMPNEDAAIAEIYAEYLPKLDKPARLADILDEVTAPDSPYIAVLIPGGHGAFNKLPESRDRQIHHHPVPRPRRAGCRIRRSSR</sequence>